<protein>
    <submittedName>
        <fullName evidence="2">Derlin-3</fullName>
    </submittedName>
</protein>
<keyword evidence="1" id="KW-0472">Membrane</keyword>
<dbReference type="Proteomes" id="UP000233556">
    <property type="component" value="Unassembled WGS sequence"/>
</dbReference>
<name>A0A2I0TD78_LIMLA</name>
<reference evidence="3" key="2">
    <citation type="submission" date="2017-12" db="EMBL/GenBank/DDBJ databases">
        <title>Genome sequence of the Bar-tailed Godwit (Limosa lapponica baueri).</title>
        <authorList>
            <person name="Lima N.C.B."/>
            <person name="Parody-Merino A.M."/>
            <person name="Battley P.F."/>
            <person name="Fidler A.E."/>
            <person name="Prosdocimi F."/>
        </authorList>
    </citation>
    <scope>NUCLEOTIDE SEQUENCE [LARGE SCALE GENOMIC DNA]</scope>
</reference>
<dbReference type="OrthoDB" id="1716531at2759"/>
<organism evidence="2 3">
    <name type="scientific">Limosa lapponica baueri</name>
    <dbReference type="NCBI Taxonomy" id="1758121"/>
    <lineage>
        <taxon>Eukaryota</taxon>
        <taxon>Metazoa</taxon>
        <taxon>Chordata</taxon>
        <taxon>Craniata</taxon>
        <taxon>Vertebrata</taxon>
        <taxon>Euteleostomi</taxon>
        <taxon>Archelosauria</taxon>
        <taxon>Archosauria</taxon>
        <taxon>Dinosauria</taxon>
        <taxon>Saurischia</taxon>
        <taxon>Theropoda</taxon>
        <taxon>Coelurosauria</taxon>
        <taxon>Aves</taxon>
        <taxon>Neognathae</taxon>
        <taxon>Neoaves</taxon>
        <taxon>Charadriiformes</taxon>
        <taxon>Scolopacidae</taxon>
        <taxon>Limosa</taxon>
    </lineage>
</organism>
<dbReference type="EMBL" id="KZ512303">
    <property type="protein sequence ID" value="PKU31768.1"/>
    <property type="molecule type" value="Genomic_DNA"/>
</dbReference>
<keyword evidence="3" id="KW-1185">Reference proteome</keyword>
<sequence length="86" mass="9803">MQVPGVLGWFEVDGCMSGCPQWIGTIHVMGRDLSVHLLFSLLSLLFQIWRLITNFLFFGPLGFSFFFNMIFLYPLVLVKLSAPFLA</sequence>
<dbReference type="Pfam" id="PF04511">
    <property type="entry name" value="DER1"/>
    <property type="match status" value="1"/>
</dbReference>
<dbReference type="InterPro" id="IPR007599">
    <property type="entry name" value="DER1"/>
</dbReference>
<evidence type="ECO:0000256" key="1">
    <source>
        <dbReference type="SAM" id="Phobius"/>
    </source>
</evidence>
<reference evidence="3" key="1">
    <citation type="submission" date="2017-11" db="EMBL/GenBank/DDBJ databases">
        <authorList>
            <person name="Lima N.C."/>
            <person name="Parody-Merino A.M."/>
            <person name="Battley P.F."/>
            <person name="Fidler A.E."/>
            <person name="Prosdocimi F."/>
        </authorList>
    </citation>
    <scope>NUCLEOTIDE SEQUENCE [LARGE SCALE GENOMIC DNA]</scope>
</reference>
<gene>
    <name evidence="2" type="ORF">llap_17927</name>
</gene>
<accession>A0A2I0TD78</accession>
<evidence type="ECO:0000313" key="3">
    <source>
        <dbReference type="Proteomes" id="UP000233556"/>
    </source>
</evidence>
<dbReference type="AlphaFoldDB" id="A0A2I0TD78"/>
<evidence type="ECO:0000313" key="2">
    <source>
        <dbReference type="EMBL" id="PKU31768.1"/>
    </source>
</evidence>
<keyword evidence="1" id="KW-1133">Transmembrane helix</keyword>
<feature type="transmembrane region" description="Helical" evidence="1">
    <location>
        <begin position="55"/>
        <end position="78"/>
    </location>
</feature>
<proteinExistence type="predicted"/>
<keyword evidence="1" id="KW-0812">Transmembrane</keyword>